<dbReference type="KEGG" id="tol:TOL_1700"/>
<protein>
    <submittedName>
        <fullName evidence="1">Uncharacterized protein</fullName>
    </submittedName>
</protein>
<dbReference type="AlphaFoldDB" id="M5E3N9"/>
<name>M5E3N9_9GAMM</name>
<evidence type="ECO:0000313" key="1">
    <source>
        <dbReference type="EMBL" id="CCU72124.1"/>
    </source>
</evidence>
<dbReference type="HOGENOM" id="CLU_2208795_0_0_6"/>
<evidence type="ECO:0000313" key="2">
    <source>
        <dbReference type="Proteomes" id="UP000011866"/>
    </source>
</evidence>
<proteinExistence type="predicted"/>
<gene>
    <name evidence="1" type="ORF">TOL_1700</name>
</gene>
<dbReference type="Proteomes" id="UP000011866">
    <property type="component" value="Chromosome"/>
</dbReference>
<reference evidence="1 2" key="1">
    <citation type="journal article" date="2013" name="Genome Announc.">
        <title>Genome Sequence of Thalassolituus oleivorans MIL-1 (DSM 14913T).</title>
        <authorList>
            <person name="Golyshin P.N."/>
            <person name="Werner J."/>
            <person name="Chernikova T.N."/>
            <person name="Tran H."/>
            <person name="Ferrer M."/>
            <person name="Yakimov M.M."/>
            <person name="Teeling H."/>
            <person name="Golyshina O.V."/>
        </authorList>
    </citation>
    <scope>NUCLEOTIDE SEQUENCE [LARGE SCALE GENOMIC DNA]</scope>
    <source>
        <strain evidence="1 2">MIL-1</strain>
    </source>
</reference>
<dbReference type="RefSeq" id="WP_015486850.1">
    <property type="nucleotide sequence ID" value="NC_020888.1"/>
</dbReference>
<dbReference type="EMBL" id="HF680312">
    <property type="protein sequence ID" value="CCU72124.1"/>
    <property type="molecule type" value="Genomic_DNA"/>
</dbReference>
<accession>M5E3N9</accession>
<organism evidence="1 2">
    <name type="scientific">Thalassolituus oleivorans MIL-1</name>
    <dbReference type="NCBI Taxonomy" id="1298593"/>
    <lineage>
        <taxon>Bacteria</taxon>
        <taxon>Pseudomonadati</taxon>
        <taxon>Pseudomonadota</taxon>
        <taxon>Gammaproteobacteria</taxon>
        <taxon>Oceanospirillales</taxon>
        <taxon>Oceanospirillaceae</taxon>
        <taxon>Thalassolituus</taxon>
    </lineage>
</organism>
<keyword evidence="2" id="KW-1185">Reference proteome</keyword>
<sequence>MFIALLAYSVQSLAFVGTMDNPASAPADQMMSGCHGDHDKSVKPHSDNTPADCCEDGCTMMGCHTASALVGSLNTPVFNVRQMQSQNVNLGLVAKLSSSLYRPPILR</sequence>
<dbReference type="STRING" id="187493.CN03_09730"/>
<dbReference type="GeneID" id="79176563"/>